<proteinExistence type="predicted"/>
<dbReference type="SUPFAM" id="SSF57903">
    <property type="entry name" value="FYVE/PHD zinc finger"/>
    <property type="match status" value="1"/>
</dbReference>
<keyword evidence="2" id="KW-1185">Reference proteome</keyword>
<name>A0A9N9QIZ3_9CUCU</name>
<evidence type="ECO:0000313" key="1">
    <source>
        <dbReference type="EMBL" id="CAG9767156.1"/>
    </source>
</evidence>
<dbReference type="OrthoDB" id="6766179at2759"/>
<accession>A0A9N9QIZ3</accession>
<dbReference type="EMBL" id="OU892280">
    <property type="protein sequence ID" value="CAG9767156.1"/>
    <property type="molecule type" value="Genomic_DNA"/>
</dbReference>
<dbReference type="InterPro" id="IPR011011">
    <property type="entry name" value="Znf_FYVE_PHD"/>
</dbReference>
<gene>
    <name evidence="1" type="ORF">CEUTPL_LOCUS7724</name>
</gene>
<sequence length="267" mass="30891">MEEEQGKCIKCKERIEEDETIHNCDSCLRQIHTQCAKLSPSEERCMPLKKRISLYICIECKALIARMPFIMKTLDEIKLDINQIKQNQINNGGQRKTYADALELKPTANTEQTIIIKAKNKKNANNTRKLIEEKLNPSALEIGIKKVRSTKEGDVIIKCPTKLEGEKLKTAMINELADTCTIEKIKKRPTRIKITGVDKKENKNHQEVERNLRKQNTWINEEDELTVTFIKHMKKNDNLTIYVECSAGLYHKAISQKKVYAGWQQQH</sequence>
<reference evidence="1" key="1">
    <citation type="submission" date="2022-01" db="EMBL/GenBank/DDBJ databases">
        <authorList>
            <person name="King R."/>
        </authorList>
    </citation>
    <scope>NUCLEOTIDE SEQUENCE</scope>
</reference>
<organism evidence="1 2">
    <name type="scientific">Ceutorhynchus assimilis</name>
    <name type="common">cabbage seed weevil</name>
    <dbReference type="NCBI Taxonomy" id="467358"/>
    <lineage>
        <taxon>Eukaryota</taxon>
        <taxon>Metazoa</taxon>
        <taxon>Ecdysozoa</taxon>
        <taxon>Arthropoda</taxon>
        <taxon>Hexapoda</taxon>
        <taxon>Insecta</taxon>
        <taxon>Pterygota</taxon>
        <taxon>Neoptera</taxon>
        <taxon>Endopterygota</taxon>
        <taxon>Coleoptera</taxon>
        <taxon>Polyphaga</taxon>
        <taxon>Cucujiformia</taxon>
        <taxon>Curculionidae</taxon>
        <taxon>Ceutorhynchinae</taxon>
        <taxon>Ceutorhynchus</taxon>
    </lineage>
</organism>
<protein>
    <submittedName>
        <fullName evidence="1">Uncharacterized protein</fullName>
    </submittedName>
</protein>
<evidence type="ECO:0000313" key="2">
    <source>
        <dbReference type="Proteomes" id="UP001152799"/>
    </source>
</evidence>
<dbReference type="Proteomes" id="UP001152799">
    <property type="component" value="Chromosome 4"/>
</dbReference>
<dbReference type="AlphaFoldDB" id="A0A9N9QIZ3"/>